<keyword evidence="1" id="KW-1133">Transmembrane helix</keyword>
<keyword evidence="3" id="KW-1185">Reference proteome</keyword>
<organism evidence="2 3">
    <name type="scientific">Archangium minus</name>
    <dbReference type="NCBI Taxonomy" id="83450"/>
    <lineage>
        <taxon>Bacteria</taxon>
        <taxon>Pseudomonadati</taxon>
        <taxon>Myxococcota</taxon>
        <taxon>Myxococcia</taxon>
        <taxon>Myxococcales</taxon>
        <taxon>Cystobacterineae</taxon>
        <taxon>Archangiaceae</taxon>
        <taxon>Archangium</taxon>
    </lineage>
</organism>
<gene>
    <name evidence="2" type="ORF">F0U60_30140</name>
</gene>
<dbReference type="EMBL" id="CP043494">
    <property type="protein sequence ID" value="WNG47926.1"/>
    <property type="molecule type" value="Genomic_DNA"/>
</dbReference>
<dbReference type="RefSeq" id="WP_395804815.1">
    <property type="nucleotide sequence ID" value="NZ_CP043494.1"/>
</dbReference>
<feature type="transmembrane region" description="Helical" evidence="1">
    <location>
        <begin position="9"/>
        <end position="27"/>
    </location>
</feature>
<accession>A0ABY9WXP6</accession>
<keyword evidence="1" id="KW-0812">Transmembrane</keyword>
<name>A0ABY9WXP6_9BACT</name>
<proteinExistence type="predicted"/>
<evidence type="ECO:0000313" key="3">
    <source>
        <dbReference type="Proteomes" id="UP001611383"/>
    </source>
</evidence>
<reference evidence="2 3" key="1">
    <citation type="submission" date="2019-08" db="EMBL/GenBank/DDBJ databases">
        <title>Archangium and Cystobacter genomes.</title>
        <authorList>
            <person name="Chen I.-C.K."/>
            <person name="Wielgoss S."/>
        </authorList>
    </citation>
    <scope>NUCLEOTIDE SEQUENCE [LARGE SCALE GENOMIC DNA]</scope>
    <source>
        <strain evidence="2 3">Cbm 6</strain>
    </source>
</reference>
<feature type="transmembrane region" description="Helical" evidence="1">
    <location>
        <begin position="47"/>
        <end position="70"/>
    </location>
</feature>
<evidence type="ECO:0000256" key="1">
    <source>
        <dbReference type="SAM" id="Phobius"/>
    </source>
</evidence>
<feature type="transmembrane region" description="Helical" evidence="1">
    <location>
        <begin position="82"/>
        <end position="106"/>
    </location>
</feature>
<dbReference type="Proteomes" id="UP001611383">
    <property type="component" value="Chromosome"/>
</dbReference>
<sequence>MVRLENRQWGLVAVVAVTPFFFAFLLAAQAPGLVEPVLGTAIGGASWLLAALLGLLGGALFAGGLSTLAHSPWFATSPVRRVLGMTFASLVPVGLCIVPAMCLLLAGPALALRLERGTTVMTSREQSRTPRELAQRILRQQLPRVLPSLPRANPW</sequence>
<protein>
    <submittedName>
        <fullName evidence="2">Uncharacterized protein</fullName>
    </submittedName>
</protein>
<evidence type="ECO:0000313" key="2">
    <source>
        <dbReference type="EMBL" id="WNG47926.1"/>
    </source>
</evidence>
<keyword evidence="1" id="KW-0472">Membrane</keyword>